<sequence>MGEAGGIEIMGVTGGITRCFANLVFVLYPRLLPESQAFASYCIDGSSLQLELRYAVLALAFSTSTCCSRPPRIGTRFPTRTQGPSLDHSQAVKIRDPTSSQRRNGLRQRADGVQRKDEEFPAEVIPSSLSKHRKVEDIKIIAVAGCGEYRVAASQVGGRWVVGSRVKLSSAEKWKWKVERFQVELANDPWTSGDLTATRHASPIPLRENFELQLFFALSRSTSSLTKNVTNQHQIAALRSSIKQLNIHALSISQSSFEFDANWRSRCDDYPRSNTRRRSKTCPATFRIRPFARCNTRAYRDSFYAMIQRTCVLVTSYSHHPALMNNSCFARWKLPTEMQVFEVNKWLFLSS</sequence>
<evidence type="ECO:0000313" key="3">
    <source>
        <dbReference type="Proteomes" id="UP000696280"/>
    </source>
</evidence>
<protein>
    <submittedName>
        <fullName evidence="2">Uncharacterized protein</fullName>
    </submittedName>
</protein>
<dbReference type="OrthoDB" id="10586571at2759"/>
<feature type="region of interest" description="Disordered" evidence="1">
    <location>
        <begin position="72"/>
        <end position="119"/>
    </location>
</feature>
<organism evidence="2 3">
    <name type="scientific">Hymenoscyphus fraxineus</name>
    <dbReference type="NCBI Taxonomy" id="746836"/>
    <lineage>
        <taxon>Eukaryota</taxon>
        <taxon>Fungi</taxon>
        <taxon>Dikarya</taxon>
        <taxon>Ascomycota</taxon>
        <taxon>Pezizomycotina</taxon>
        <taxon>Leotiomycetes</taxon>
        <taxon>Helotiales</taxon>
        <taxon>Helotiaceae</taxon>
        <taxon>Hymenoscyphus</taxon>
    </lineage>
</organism>
<evidence type="ECO:0000256" key="1">
    <source>
        <dbReference type="SAM" id="MobiDB-lite"/>
    </source>
</evidence>
<comment type="caution">
    <text evidence="2">The sequence shown here is derived from an EMBL/GenBank/DDBJ whole genome shotgun (WGS) entry which is preliminary data.</text>
</comment>
<accession>A0A9N9PVF7</accession>
<gene>
    <name evidence="2" type="ORF">HYFRA_00009417</name>
</gene>
<dbReference type="EMBL" id="CAJVRL010000077">
    <property type="protein sequence ID" value="CAG8957215.1"/>
    <property type="molecule type" value="Genomic_DNA"/>
</dbReference>
<feature type="compositionally biased region" description="Polar residues" evidence="1">
    <location>
        <begin position="78"/>
        <end position="88"/>
    </location>
</feature>
<dbReference type="Proteomes" id="UP000696280">
    <property type="component" value="Unassembled WGS sequence"/>
</dbReference>
<name>A0A9N9PVF7_9HELO</name>
<feature type="compositionally biased region" description="Basic and acidic residues" evidence="1">
    <location>
        <begin position="108"/>
        <end position="119"/>
    </location>
</feature>
<dbReference type="AlphaFoldDB" id="A0A9N9PVF7"/>
<proteinExistence type="predicted"/>
<reference evidence="2" key="1">
    <citation type="submission" date="2021-07" db="EMBL/GenBank/DDBJ databases">
        <authorList>
            <person name="Durling M."/>
        </authorList>
    </citation>
    <scope>NUCLEOTIDE SEQUENCE</scope>
</reference>
<evidence type="ECO:0000313" key="2">
    <source>
        <dbReference type="EMBL" id="CAG8957215.1"/>
    </source>
</evidence>
<keyword evidence="3" id="KW-1185">Reference proteome</keyword>